<sequence length="184" mass="20515">MGQSLAIGLATEVVVEKSELDDAGLGVEQPSKLMEKQLHFSPEIYDCSDLDGEIPAYVFTLKDEIILRAAYPFTGSAISAPLWKPGALRACNTAIGGIARLGMDKLGKEEKREELFQYDSDGEWDYLEDNHSTIRVRHDCLLLSLEGKIPMEEHGRQFIFLKYAMAQAFKQFPLAGALRIYITG</sequence>
<accession>A0A450UL62</accession>
<name>A0A450UL62_9GAMM</name>
<dbReference type="AlphaFoldDB" id="A0A450UL62"/>
<reference evidence="1" key="1">
    <citation type="submission" date="2019-02" db="EMBL/GenBank/DDBJ databases">
        <authorList>
            <person name="Gruber-Vodicka R. H."/>
            <person name="Seah K. B. B."/>
        </authorList>
    </citation>
    <scope>NUCLEOTIDE SEQUENCE</scope>
    <source>
        <strain evidence="1">BECK_M6</strain>
    </source>
</reference>
<protein>
    <submittedName>
        <fullName evidence="1">Uncharacterized protein</fullName>
    </submittedName>
</protein>
<evidence type="ECO:0000313" key="1">
    <source>
        <dbReference type="EMBL" id="VFJ93275.1"/>
    </source>
</evidence>
<organism evidence="1">
    <name type="scientific">Candidatus Kentrum sp. LFY</name>
    <dbReference type="NCBI Taxonomy" id="2126342"/>
    <lineage>
        <taxon>Bacteria</taxon>
        <taxon>Pseudomonadati</taxon>
        <taxon>Pseudomonadota</taxon>
        <taxon>Gammaproteobacteria</taxon>
        <taxon>Candidatus Kentrum</taxon>
    </lineage>
</organism>
<gene>
    <name evidence="1" type="ORF">BECKLFY1418A_GA0070994_103021</name>
</gene>
<proteinExistence type="predicted"/>
<dbReference type="EMBL" id="CAADFH010000030">
    <property type="protein sequence ID" value="VFJ93275.1"/>
    <property type="molecule type" value="Genomic_DNA"/>
</dbReference>